<evidence type="ECO:0000256" key="1">
    <source>
        <dbReference type="SAM" id="Coils"/>
    </source>
</evidence>
<dbReference type="OrthoDB" id="1677679at2"/>
<feature type="transmembrane region" description="Helical" evidence="2">
    <location>
        <begin position="122"/>
        <end position="140"/>
    </location>
</feature>
<keyword evidence="2" id="KW-0472">Membrane</keyword>
<name>A0A1D7XIB5_9CLOT</name>
<dbReference type="GO" id="GO:0016301">
    <property type="term" value="F:kinase activity"/>
    <property type="evidence" value="ECO:0007669"/>
    <property type="project" value="UniProtKB-KW"/>
</dbReference>
<evidence type="ECO:0000256" key="2">
    <source>
        <dbReference type="SAM" id="Phobius"/>
    </source>
</evidence>
<dbReference type="Proteomes" id="UP000094652">
    <property type="component" value="Chromosome"/>
</dbReference>
<dbReference type="AlphaFoldDB" id="A0A1D7XIB5"/>
<dbReference type="STRING" id="394958.BGI42_03535"/>
<feature type="transmembrane region" description="Helical" evidence="2">
    <location>
        <begin position="37"/>
        <end position="56"/>
    </location>
</feature>
<keyword evidence="4" id="KW-1185">Reference proteome</keyword>
<evidence type="ECO:0000313" key="3">
    <source>
        <dbReference type="EMBL" id="AOR22839.1"/>
    </source>
</evidence>
<keyword evidence="2" id="KW-0812">Transmembrane</keyword>
<accession>A0A1D7XIB5</accession>
<dbReference type="KEGG" id="ctae:BGI42_03535"/>
<feature type="transmembrane region" description="Helical" evidence="2">
    <location>
        <begin position="91"/>
        <end position="110"/>
    </location>
</feature>
<keyword evidence="2" id="KW-1133">Transmembrane helix</keyword>
<dbReference type="EMBL" id="CP017253">
    <property type="protein sequence ID" value="AOR22839.1"/>
    <property type="molecule type" value="Genomic_DNA"/>
</dbReference>
<reference evidence="4" key="1">
    <citation type="submission" date="2016-09" db="EMBL/GenBank/DDBJ databases">
        <title>Genomics of Clostridium taeniosporum, an organism which forms endospores with ribbon-like appendages.</title>
        <authorList>
            <person name="Walker J.R."/>
        </authorList>
    </citation>
    <scope>NUCLEOTIDE SEQUENCE [LARGE SCALE GENOMIC DNA]</scope>
    <source>
        <strain evidence="4">1/k</strain>
    </source>
</reference>
<feature type="transmembrane region" description="Helical" evidence="2">
    <location>
        <begin position="187"/>
        <end position="207"/>
    </location>
</feature>
<protein>
    <submittedName>
        <fullName evidence="3">Histidine kinase</fullName>
    </submittedName>
</protein>
<feature type="coiled-coil region" evidence="1">
    <location>
        <begin position="210"/>
        <end position="237"/>
    </location>
</feature>
<evidence type="ECO:0000313" key="4">
    <source>
        <dbReference type="Proteomes" id="UP000094652"/>
    </source>
</evidence>
<feature type="transmembrane region" description="Helical" evidence="2">
    <location>
        <begin position="62"/>
        <end position="79"/>
    </location>
</feature>
<feature type="transmembrane region" description="Helical" evidence="2">
    <location>
        <begin position="6"/>
        <end position="25"/>
    </location>
</feature>
<organism evidence="3 4">
    <name type="scientific">Clostridium taeniosporum</name>
    <dbReference type="NCBI Taxonomy" id="394958"/>
    <lineage>
        <taxon>Bacteria</taxon>
        <taxon>Bacillati</taxon>
        <taxon>Bacillota</taxon>
        <taxon>Clostridia</taxon>
        <taxon>Eubacteriales</taxon>
        <taxon>Clostridiaceae</taxon>
        <taxon>Clostridium</taxon>
    </lineage>
</organism>
<dbReference type="RefSeq" id="WP_069678998.1">
    <property type="nucleotide sequence ID" value="NZ_CP017253.2"/>
</dbReference>
<gene>
    <name evidence="3" type="ORF">BGI42_03535</name>
</gene>
<keyword evidence="3" id="KW-0418">Kinase</keyword>
<feature type="transmembrane region" description="Helical" evidence="2">
    <location>
        <begin position="158"/>
        <end position="175"/>
    </location>
</feature>
<proteinExistence type="predicted"/>
<keyword evidence="3" id="KW-0808">Transferase</keyword>
<keyword evidence="1" id="KW-0175">Coiled coil</keyword>
<sequence>MIIMLGSIIELFLEALVILNIVNSCVKKDSKKEKKQLSIIVFFISIVSIIIKSLNINYNYNIIYNSMLYIVTVGILYKNDFKTAQIICNSIYALIVILSVIIIGIFYPYIDLLNLEKIYLLNTMYIIVFMLNYICLYTLFKYKKYIVRFYRFMVKDKIFISLTLAINIFVYYNIIFKKRLVDFDNPLLKNIIIINLFIFFIISAIYFSSIKKESEQINRLNCELEKKNNDLRKIKHDYGAEISYLYGLYLMNKEKKLGEALENIIENNNKVKLSIKINENKNGFISEILKPIIELDTCIIIDDNVDVNLLKISDEDLYIVISNIISCIDGKKGFIRIQTYNILDKLIINIECNMKNLYKKRKIRFFNSNIKIDSKKIKLVEGLLEKYGGTLYVSSMFYSSEFEITLPLS</sequence>